<comment type="cofactor">
    <cofactor evidence="1">
        <name>Mg(2+)</name>
        <dbReference type="ChEBI" id="CHEBI:18420"/>
    </cofactor>
</comment>
<keyword evidence="5" id="KW-1185">Reference proteome</keyword>
<dbReference type="PANTHER" id="PTHR10492">
    <property type="match status" value="1"/>
</dbReference>
<evidence type="ECO:0000313" key="5">
    <source>
        <dbReference type="Proteomes" id="UP001229421"/>
    </source>
</evidence>
<dbReference type="GO" id="GO:0043139">
    <property type="term" value="F:5'-3' DNA helicase activity"/>
    <property type="evidence" value="ECO:0007669"/>
    <property type="project" value="UniProtKB-EC"/>
</dbReference>
<feature type="domain" description="DNA helicase Pif1-like 2B" evidence="3">
    <location>
        <begin position="399"/>
        <end position="445"/>
    </location>
</feature>
<comment type="similarity">
    <text evidence="1">Belongs to the helicase family.</text>
</comment>
<name>A0AAD8KRE7_TARER</name>
<keyword evidence="1" id="KW-0234">DNA repair</keyword>
<dbReference type="Pfam" id="PF21530">
    <property type="entry name" value="Pif1_2B_dom"/>
    <property type="match status" value="1"/>
</dbReference>
<comment type="caution">
    <text evidence="4">The sequence shown here is derived from an EMBL/GenBank/DDBJ whole genome shotgun (WGS) entry which is preliminary data.</text>
</comment>
<sequence>MTDDASIRHGDLSDEYKMQFVLLELEHLLRSAATPSTLSDYGLPLPNSNALETLSNRLLMEERNYDKESLTTCYKSAYATLHEKQKHVFDHVMSTLVADQQVLSFVYGHGGTGKTFLWSTIIAKLRSEGKIVLAVAASGIASLLLPSGRTAHSRFKIPQDLTDQSVCNIKKGTHVGILLTETTLIVWDEAPMSDRRCFEALDKCLRDLTGNSNTPFGGKSMLLGGDFRQTLPVIPKASRNVILKSSLPRSYLWRHFKVFKLTENMRLAQPGMTAVERVEVQTFSNWLLDIGDGLLGQLDENDPQNAKLINIPSKFIIPHNENAINDLIDFIYDNDTLACPSPESLSKKAIVCPKNETTDIINNTVLERIPGASRTYLSTDTVIPRSDNSEDIDLLYPSEYLNMLEFSGLPAHKLHLKIGSPVILLRNINQREGLCNGTRLIVTQLLPRVVEAKIITGTAVGRKVYIPRISLTHNDQELPFTFKRKQFPLRLCYAMSINKSQGQSLNKIGVYLPEPVFSHGQLYVALSRATSPNAVKILIVPSDDSNPNVTKNVVYTDFLSEIDTTTTTFA</sequence>
<dbReference type="Gene3D" id="3.40.50.300">
    <property type="entry name" value="P-loop containing nucleotide triphosphate hydrolases"/>
    <property type="match status" value="1"/>
</dbReference>
<dbReference type="AlphaFoldDB" id="A0AAD8KRE7"/>
<accession>A0AAD8KRE7</accession>
<evidence type="ECO:0000259" key="2">
    <source>
        <dbReference type="Pfam" id="PF05970"/>
    </source>
</evidence>
<dbReference type="GO" id="GO:0016787">
    <property type="term" value="F:hydrolase activity"/>
    <property type="evidence" value="ECO:0007669"/>
    <property type="project" value="UniProtKB-KW"/>
</dbReference>
<dbReference type="PANTHER" id="PTHR10492:SF96">
    <property type="entry name" value="ATP-DEPENDENT DNA HELICASE"/>
    <property type="match status" value="1"/>
</dbReference>
<keyword evidence="1" id="KW-0547">Nucleotide-binding</keyword>
<dbReference type="InterPro" id="IPR027417">
    <property type="entry name" value="P-loop_NTPase"/>
</dbReference>
<dbReference type="GO" id="GO:0000723">
    <property type="term" value="P:telomere maintenance"/>
    <property type="evidence" value="ECO:0007669"/>
    <property type="project" value="InterPro"/>
</dbReference>
<evidence type="ECO:0000313" key="4">
    <source>
        <dbReference type="EMBL" id="KAK1427717.1"/>
    </source>
</evidence>
<keyword evidence="1" id="KW-0227">DNA damage</keyword>
<dbReference type="SUPFAM" id="SSF52540">
    <property type="entry name" value="P-loop containing nucleoside triphosphate hydrolases"/>
    <property type="match status" value="2"/>
</dbReference>
<keyword evidence="1" id="KW-0233">DNA recombination</keyword>
<proteinExistence type="inferred from homology"/>
<protein>
    <recommendedName>
        <fullName evidence="1">ATP-dependent DNA helicase</fullName>
        <ecNumber evidence="1">5.6.2.3</ecNumber>
    </recommendedName>
</protein>
<dbReference type="CDD" id="cd18809">
    <property type="entry name" value="SF1_C_RecD"/>
    <property type="match status" value="1"/>
</dbReference>
<organism evidence="4 5">
    <name type="scientific">Tagetes erecta</name>
    <name type="common">African marigold</name>
    <dbReference type="NCBI Taxonomy" id="13708"/>
    <lineage>
        <taxon>Eukaryota</taxon>
        <taxon>Viridiplantae</taxon>
        <taxon>Streptophyta</taxon>
        <taxon>Embryophyta</taxon>
        <taxon>Tracheophyta</taxon>
        <taxon>Spermatophyta</taxon>
        <taxon>Magnoliopsida</taxon>
        <taxon>eudicotyledons</taxon>
        <taxon>Gunneridae</taxon>
        <taxon>Pentapetalae</taxon>
        <taxon>asterids</taxon>
        <taxon>campanulids</taxon>
        <taxon>Asterales</taxon>
        <taxon>Asteraceae</taxon>
        <taxon>Asteroideae</taxon>
        <taxon>Heliantheae alliance</taxon>
        <taxon>Tageteae</taxon>
        <taxon>Tagetes</taxon>
    </lineage>
</organism>
<dbReference type="InterPro" id="IPR049163">
    <property type="entry name" value="Pif1-like_2B_dom"/>
</dbReference>
<keyword evidence="1" id="KW-0347">Helicase</keyword>
<dbReference type="Proteomes" id="UP001229421">
    <property type="component" value="Unassembled WGS sequence"/>
</dbReference>
<dbReference type="InterPro" id="IPR010285">
    <property type="entry name" value="DNA_helicase_pif1-like_DEAD"/>
</dbReference>
<gene>
    <name evidence="4" type="ORF">QVD17_16410</name>
</gene>
<dbReference type="FunFam" id="3.40.50.300:FF:002884">
    <property type="entry name" value="ATP-dependent DNA helicase"/>
    <property type="match status" value="1"/>
</dbReference>
<evidence type="ECO:0000256" key="1">
    <source>
        <dbReference type="RuleBase" id="RU363044"/>
    </source>
</evidence>
<keyword evidence="1" id="KW-0067">ATP-binding</keyword>
<dbReference type="EC" id="5.6.2.3" evidence="1"/>
<dbReference type="GO" id="GO:0005524">
    <property type="term" value="F:ATP binding"/>
    <property type="evidence" value="ECO:0007669"/>
    <property type="project" value="UniProtKB-KW"/>
</dbReference>
<dbReference type="GO" id="GO:0006310">
    <property type="term" value="P:DNA recombination"/>
    <property type="evidence" value="ECO:0007669"/>
    <property type="project" value="UniProtKB-KW"/>
</dbReference>
<feature type="domain" description="DNA helicase Pif1-like DEAD-box helicase" evidence="2">
    <location>
        <begin position="81"/>
        <end position="297"/>
    </location>
</feature>
<dbReference type="GO" id="GO:0006281">
    <property type="term" value="P:DNA repair"/>
    <property type="evidence" value="ECO:0007669"/>
    <property type="project" value="UniProtKB-KW"/>
</dbReference>
<dbReference type="Pfam" id="PF05970">
    <property type="entry name" value="PIF1"/>
    <property type="match status" value="1"/>
</dbReference>
<keyword evidence="1" id="KW-0378">Hydrolase</keyword>
<evidence type="ECO:0000259" key="3">
    <source>
        <dbReference type="Pfam" id="PF21530"/>
    </source>
</evidence>
<comment type="catalytic activity">
    <reaction evidence="1">
        <text>ATP + H2O = ADP + phosphate + H(+)</text>
        <dbReference type="Rhea" id="RHEA:13065"/>
        <dbReference type="ChEBI" id="CHEBI:15377"/>
        <dbReference type="ChEBI" id="CHEBI:15378"/>
        <dbReference type="ChEBI" id="CHEBI:30616"/>
        <dbReference type="ChEBI" id="CHEBI:43474"/>
        <dbReference type="ChEBI" id="CHEBI:456216"/>
        <dbReference type="EC" id="5.6.2.3"/>
    </reaction>
</comment>
<dbReference type="EMBL" id="JAUHHV010000004">
    <property type="protein sequence ID" value="KAK1427717.1"/>
    <property type="molecule type" value="Genomic_DNA"/>
</dbReference>
<reference evidence="4" key="1">
    <citation type="journal article" date="2023" name="bioRxiv">
        <title>Improved chromosome-level genome assembly for marigold (Tagetes erecta).</title>
        <authorList>
            <person name="Jiang F."/>
            <person name="Yuan L."/>
            <person name="Wang S."/>
            <person name="Wang H."/>
            <person name="Xu D."/>
            <person name="Wang A."/>
            <person name="Fan W."/>
        </authorList>
    </citation>
    <scope>NUCLEOTIDE SEQUENCE</scope>
    <source>
        <strain evidence="4">WSJ</strain>
        <tissue evidence="4">Leaf</tissue>
    </source>
</reference>